<dbReference type="EMBL" id="PDND01000061">
    <property type="protein sequence ID" value="PGH33512.1"/>
    <property type="molecule type" value="Genomic_DNA"/>
</dbReference>
<dbReference type="Proteomes" id="UP000226031">
    <property type="component" value="Unassembled WGS sequence"/>
</dbReference>
<reference evidence="1 2" key="1">
    <citation type="submission" date="2017-10" db="EMBL/GenBank/DDBJ databases">
        <title>Comparative genomics in systemic dimorphic fungi from Ajellomycetaceae.</title>
        <authorList>
            <person name="Munoz J.F."/>
            <person name="Mcewen J.G."/>
            <person name="Clay O.K."/>
            <person name="Cuomo C.A."/>
        </authorList>
    </citation>
    <scope>NUCLEOTIDE SEQUENCE [LARGE SCALE GENOMIC DNA]</scope>
    <source>
        <strain evidence="1 2">UAMH4076</strain>
    </source>
</reference>
<dbReference type="AlphaFoldDB" id="A0A2B7ZKJ4"/>
<evidence type="ECO:0000313" key="1">
    <source>
        <dbReference type="EMBL" id="PGH33512.1"/>
    </source>
</evidence>
<gene>
    <name evidence="1" type="ORF">GX50_03669</name>
</gene>
<proteinExistence type="predicted"/>
<sequence>MSLPKTASGNDENSELQRFLSGGWRLSRVRYVCDSGDTTSPSYDRVNCYTDCWLTADGKVWVSGGCKAVEQYRLTQYEEITAENGPELCGGQRLVCLHARSAGNYSTALSVKVYAPYGKGDWVSGKWSGRQRPLACGDGSRGFGGLIAKKEAIERRWRRSAWSRFLDALRTISKRGELLFDQQSAPASIQYNITINAFKSTISPLTTESSYTLARIVFLSMDSTGAVILLISHPYENGTTILSKAVRATFV</sequence>
<keyword evidence="2" id="KW-1185">Reference proteome</keyword>
<protein>
    <submittedName>
        <fullName evidence="1">Uncharacterized protein</fullName>
    </submittedName>
</protein>
<name>A0A2B7ZKJ4_9EURO</name>
<evidence type="ECO:0000313" key="2">
    <source>
        <dbReference type="Proteomes" id="UP000226031"/>
    </source>
</evidence>
<organism evidence="1 2">
    <name type="scientific">[Emmonsia] crescens</name>
    <dbReference type="NCBI Taxonomy" id="73230"/>
    <lineage>
        <taxon>Eukaryota</taxon>
        <taxon>Fungi</taxon>
        <taxon>Dikarya</taxon>
        <taxon>Ascomycota</taxon>
        <taxon>Pezizomycotina</taxon>
        <taxon>Eurotiomycetes</taxon>
        <taxon>Eurotiomycetidae</taxon>
        <taxon>Onygenales</taxon>
        <taxon>Ajellomycetaceae</taxon>
        <taxon>Emergomyces</taxon>
    </lineage>
</organism>
<comment type="caution">
    <text evidence="1">The sequence shown here is derived from an EMBL/GenBank/DDBJ whole genome shotgun (WGS) entry which is preliminary data.</text>
</comment>
<accession>A0A2B7ZKJ4</accession>